<dbReference type="GO" id="GO:0046685">
    <property type="term" value="P:response to arsenic-containing substance"/>
    <property type="evidence" value="ECO:0007669"/>
    <property type="project" value="UniProtKB-KW"/>
</dbReference>
<dbReference type="CDD" id="cd16345">
    <property type="entry name" value="LMWP_ArsC"/>
    <property type="match status" value="1"/>
</dbReference>
<dbReference type="Gene3D" id="1.10.8.1060">
    <property type="entry name" value="Corynebacterium glutamicum thioredoxin-dependent arsenate reductase, N-terminal domain"/>
    <property type="match status" value="1"/>
</dbReference>
<dbReference type="PANTHER" id="PTHR43428">
    <property type="entry name" value="ARSENATE REDUCTASE"/>
    <property type="match status" value="1"/>
</dbReference>
<dbReference type="InterPro" id="IPR023485">
    <property type="entry name" value="Ptyr_pPase"/>
</dbReference>
<dbReference type="SUPFAM" id="SSF52788">
    <property type="entry name" value="Phosphotyrosine protein phosphatases I"/>
    <property type="match status" value="1"/>
</dbReference>
<sequence>MNPDRKDDDGRAIEITLDQQVALKTAAARLTSDFDGTFGAETIEAFLRSSYDEFAGRASVVTFLPLLAERFARQRLRALAKVEGRTPDGRPVVLFLCTHNAGRSQMARGFFQHLAGDAAIAWSGGSEPGHEVNAAAIAAMRERGIDISTEFPQPWTDEVVRAADVVITMGCGDACPVFGGKRYEEWELSDPHGMDLDQVRPVRDAIEVRVRTLLDELAVPVRPL</sequence>
<dbReference type="Pfam" id="PF21234">
    <property type="entry name" value="Phosphatase-like_N"/>
    <property type="match status" value="1"/>
</dbReference>
<evidence type="ECO:0000259" key="2">
    <source>
        <dbReference type="SMART" id="SM00226"/>
    </source>
</evidence>
<dbReference type="Gene3D" id="3.40.50.2300">
    <property type="match status" value="1"/>
</dbReference>
<dbReference type="EMBL" id="SDWW01000054">
    <property type="protein sequence ID" value="RYV49762.1"/>
    <property type="molecule type" value="Genomic_DNA"/>
</dbReference>
<dbReference type="NCBIfam" id="NF046112">
    <property type="entry name" value="MSMEG_6209_Nter"/>
    <property type="match status" value="1"/>
</dbReference>
<keyword evidence="4" id="KW-1185">Reference proteome</keyword>
<dbReference type="PANTHER" id="PTHR43428:SF1">
    <property type="entry name" value="ARSENATE REDUCTASE"/>
    <property type="match status" value="1"/>
</dbReference>
<evidence type="ECO:0000313" key="3">
    <source>
        <dbReference type="EMBL" id="RYV49762.1"/>
    </source>
</evidence>
<protein>
    <submittedName>
        <fullName evidence="3">Arsenate reductase ArsC</fullName>
    </submittedName>
</protein>
<dbReference type="RefSeq" id="WP_130103916.1">
    <property type="nucleotide sequence ID" value="NZ_SDWW01000054.1"/>
</dbReference>
<evidence type="ECO:0000313" key="4">
    <source>
        <dbReference type="Proteomes" id="UP000293764"/>
    </source>
</evidence>
<evidence type="ECO:0000256" key="1">
    <source>
        <dbReference type="ARBA" id="ARBA00022849"/>
    </source>
</evidence>
<proteinExistence type="predicted"/>
<accession>A0A4Q5MVV5</accession>
<dbReference type="InterPro" id="IPR036196">
    <property type="entry name" value="Ptyr_pPase_sf"/>
</dbReference>
<organism evidence="3 4">
    <name type="scientific">Pengzhenrongella frigida</name>
    <dbReference type="NCBI Taxonomy" id="1259133"/>
    <lineage>
        <taxon>Bacteria</taxon>
        <taxon>Bacillati</taxon>
        <taxon>Actinomycetota</taxon>
        <taxon>Actinomycetes</taxon>
        <taxon>Micrococcales</taxon>
        <taxon>Pengzhenrongella</taxon>
    </lineage>
</organism>
<keyword evidence="1" id="KW-0059">Arsenical resistance</keyword>
<gene>
    <name evidence="3" type="ORF">EUA98_17135</name>
</gene>
<dbReference type="AlphaFoldDB" id="A0A4Q5MVV5"/>
<dbReference type="Pfam" id="PF01451">
    <property type="entry name" value="LMWPc"/>
    <property type="match status" value="1"/>
</dbReference>
<dbReference type="InterPro" id="IPR048716">
    <property type="entry name" value="Phosphatase-like_N"/>
</dbReference>
<name>A0A4Q5MVV5_9MICO</name>
<reference evidence="3 4" key="1">
    <citation type="submission" date="2019-01" db="EMBL/GenBank/DDBJ databases">
        <title>Novel species of Cellulomonas.</title>
        <authorList>
            <person name="Liu Q."/>
            <person name="Xin Y.-H."/>
        </authorList>
    </citation>
    <scope>NUCLEOTIDE SEQUENCE [LARGE SCALE GENOMIC DNA]</scope>
    <source>
        <strain evidence="3 4">HLT2-17</strain>
    </source>
</reference>
<dbReference type="Proteomes" id="UP000293764">
    <property type="component" value="Unassembled WGS sequence"/>
</dbReference>
<comment type="caution">
    <text evidence="3">The sequence shown here is derived from an EMBL/GenBank/DDBJ whole genome shotgun (WGS) entry which is preliminary data.</text>
</comment>
<dbReference type="OrthoDB" id="9799372at2"/>
<feature type="domain" description="Phosphotyrosine protein phosphatase I" evidence="2">
    <location>
        <begin position="91"/>
        <end position="216"/>
    </location>
</feature>
<dbReference type="SMART" id="SM00226">
    <property type="entry name" value="LMWPc"/>
    <property type="match status" value="1"/>
</dbReference>